<name>A0A196S6L9_BLAHN</name>
<accession>A0A196S6L9</accession>
<evidence type="ECO:0000313" key="2">
    <source>
        <dbReference type="Proteomes" id="UP000078348"/>
    </source>
</evidence>
<reference evidence="1 2" key="1">
    <citation type="submission" date="2016-05" db="EMBL/GenBank/DDBJ databases">
        <title>Nuclear genome of Blastocystis sp. subtype 1 NandII.</title>
        <authorList>
            <person name="Gentekaki E."/>
            <person name="Curtis B."/>
            <person name="Stairs C."/>
            <person name="Eme L."/>
            <person name="Herman E."/>
            <person name="Klimes V."/>
            <person name="Arias M.C."/>
            <person name="Elias M."/>
            <person name="Hilliou F."/>
            <person name="Klute M."/>
            <person name="Malik S.-B."/>
            <person name="Pightling A."/>
            <person name="Rachubinski R."/>
            <person name="Salas D."/>
            <person name="Schlacht A."/>
            <person name="Suga H."/>
            <person name="Archibald J."/>
            <person name="Ball S.G."/>
            <person name="Clark G."/>
            <person name="Dacks J."/>
            <person name="Van Der Giezen M."/>
            <person name="Tsaousis A."/>
            <person name="Roger A."/>
        </authorList>
    </citation>
    <scope>NUCLEOTIDE SEQUENCE [LARGE SCALE GENOMIC DNA]</scope>
    <source>
        <strain evidence="2">ATCC 50177 / NandII</strain>
    </source>
</reference>
<evidence type="ECO:0000313" key="1">
    <source>
        <dbReference type="EMBL" id="OAO12705.1"/>
    </source>
</evidence>
<dbReference type="Proteomes" id="UP000078348">
    <property type="component" value="Unassembled WGS sequence"/>
</dbReference>
<keyword evidence="2" id="KW-1185">Reference proteome</keyword>
<gene>
    <name evidence="1" type="ORF">AV274_5620</name>
</gene>
<dbReference type="EMBL" id="LXWW01000523">
    <property type="protein sequence ID" value="OAO12705.1"/>
    <property type="molecule type" value="Genomic_DNA"/>
</dbReference>
<sequence>MDAATDFGAVDSIVTKEYVEMEQSEISTKRGATRDIADALVNCHGKNAHQLFIQTYYAIATNPWNEKQAIQFLSAMQCKGNDSLFAFKNCEADANDPCEKADYYLLTVGRVAVNSSSDRCMAACATTLCAFLRNCEDAPLHTSTLYLIVSFLLDKAASQTWSDQTTCSLALATHCLLSSNHWSSWDALDTLLQSPSFSLASPSFSAFLNHTLSFPDLSDTYRSQLFARLLLPFIHHPTSTKALKPSFSSLWNAIRCLIQCVSPSIASPFFSLWVESCSACVQSALLPPDELESIVLFLQLLTALPFSFLQETLVACSMKIHDSKEVYCVLRLLRVINAVSFQRHKEQAKQHEASEEMNPLKMERLLNMQYYQAGIFSCYRPFVERILRAFMNGETECDVRVMRELCLLCSDVQSHCWENDSLYELFVEHCAMSEDLVVIEHVFPQAFACLVALGVDETRLRTIAKKTLTRCVGEKMEGVVVDVLGWVMSLVVKKQLLEDFVELFTVVEAGGSDSLKERVAEMRASVTKYIH</sequence>
<comment type="caution">
    <text evidence="1">The sequence shown here is derived from an EMBL/GenBank/DDBJ whole genome shotgun (WGS) entry which is preliminary data.</text>
</comment>
<dbReference type="AlphaFoldDB" id="A0A196S6L9"/>
<protein>
    <submittedName>
        <fullName evidence="1">Uncharacterized protein</fullName>
    </submittedName>
</protein>
<proteinExistence type="predicted"/>
<organism evidence="1 2">
    <name type="scientific">Blastocystis sp. subtype 1 (strain ATCC 50177 / NandII)</name>
    <dbReference type="NCBI Taxonomy" id="478820"/>
    <lineage>
        <taxon>Eukaryota</taxon>
        <taxon>Sar</taxon>
        <taxon>Stramenopiles</taxon>
        <taxon>Bigyra</taxon>
        <taxon>Opalozoa</taxon>
        <taxon>Opalinata</taxon>
        <taxon>Blastocystidae</taxon>
        <taxon>Blastocystis</taxon>
    </lineage>
</organism>